<gene>
    <name evidence="5" type="ORF">EIIOIEJP_00008</name>
</gene>
<evidence type="ECO:0000313" key="5">
    <source>
        <dbReference type="EMBL" id="QNO56401.1"/>
    </source>
</evidence>
<accession>A0A7G9Z817</accession>
<evidence type="ECO:0000256" key="2">
    <source>
        <dbReference type="ARBA" id="ARBA00022692"/>
    </source>
</evidence>
<dbReference type="GO" id="GO:0016020">
    <property type="term" value="C:membrane"/>
    <property type="evidence" value="ECO:0007669"/>
    <property type="project" value="UniProtKB-SubCell"/>
</dbReference>
<dbReference type="Gene3D" id="2.130.10.10">
    <property type="entry name" value="YVTN repeat-like/Quinoprotein amine dehydrogenase"/>
    <property type="match status" value="1"/>
</dbReference>
<evidence type="ECO:0000256" key="1">
    <source>
        <dbReference type="ARBA" id="ARBA00004167"/>
    </source>
</evidence>
<reference evidence="5" key="1">
    <citation type="submission" date="2020-06" db="EMBL/GenBank/DDBJ databases">
        <title>Unique genomic features of the anaerobic methanotrophic archaea.</title>
        <authorList>
            <person name="Chadwick G.L."/>
            <person name="Skennerton C.T."/>
            <person name="Laso-Perez R."/>
            <person name="Leu A.O."/>
            <person name="Speth D.R."/>
            <person name="Yu H."/>
            <person name="Morgan-Lang C."/>
            <person name="Hatzenpichler R."/>
            <person name="Goudeau D."/>
            <person name="Malmstrom R."/>
            <person name="Brazelton W.J."/>
            <person name="Woyke T."/>
            <person name="Hallam S.J."/>
            <person name="Tyson G.W."/>
            <person name="Wegener G."/>
            <person name="Boetius A."/>
            <person name="Orphan V."/>
        </authorList>
    </citation>
    <scope>NUCLEOTIDE SEQUENCE</scope>
</reference>
<organism evidence="5">
    <name type="scientific">Candidatus Methanophaga sp. ANME-1 ERB7</name>
    <dbReference type="NCBI Taxonomy" id="2759913"/>
    <lineage>
        <taxon>Archaea</taxon>
        <taxon>Methanobacteriati</taxon>
        <taxon>Methanobacteriota</taxon>
        <taxon>Stenosarchaea group</taxon>
        <taxon>Methanomicrobia</taxon>
        <taxon>Candidatus Methanophagales</taxon>
        <taxon>Candidatus Methanophagaceae</taxon>
        <taxon>Candidatus Methanophaga</taxon>
    </lineage>
</organism>
<dbReference type="InterPro" id="IPR028994">
    <property type="entry name" value="Integrin_alpha_N"/>
</dbReference>
<keyword evidence="4" id="KW-0472">Membrane</keyword>
<sequence length="315" mass="34342">MRRQFVIATVIVAIVVLAVLMVPPIMSLAVEQQESDKKDMSCVYCNITGDSRNDLLVRVTTFDGDMPTIEIRAVNGSNGEELWKSEKYPNCYADTHPVGDLNGDNKPDVLIVLGSCVDITSGKGYGEVIGVKGCDGTKLWSKRIEGARNEAVRMFANPANLTSANRTDVVVNTITYTLYGPKTKVMAINGRDDGKVLWEKSVKTANSVFGVPVDIDNDGIDEVVMGMPEEMAKSLAPEGFYPMTSNVTVVNGNNGTEFWRDSKDYSDVATFEPAGDLNGDGKNDLMVWIGCRNGGCKLEALRGTNGEKLWAYEIE</sequence>
<keyword evidence="3" id="KW-1133">Transmembrane helix</keyword>
<comment type="subcellular location">
    <subcellularLocation>
        <location evidence="1">Membrane</location>
        <topology evidence="1">Single-pass membrane protein</topology>
    </subcellularLocation>
</comment>
<dbReference type="EMBL" id="MT631655">
    <property type="protein sequence ID" value="QNO56401.1"/>
    <property type="molecule type" value="Genomic_DNA"/>
</dbReference>
<dbReference type="AlphaFoldDB" id="A0A7G9Z817"/>
<dbReference type="InterPro" id="IPR015943">
    <property type="entry name" value="WD40/YVTN_repeat-like_dom_sf"/>
</dbReference>
<protein>
    <recommendedName>
        <fullName evidence="6">Outer membrane protein assembly factor BamB</fullName>
    </recommendedName>
</protein>
<dbReference type="SUPFAM" id="SSF69318">
    <property type="entry name" value="Integrin alpha N-terminal domain"/>
    <property type="match status" value="1"/>
</dbReference>
<dbReference type="PANTHER" id="PTHR21419:SF30">
    <property type="entry name" value="IG-LIKE DOMAIN-CONTAINING PROTEIN"/>
    <property type="match status" value="1"/>
</dbReference>
<evidence type="ECO:0000256" key="4">
    <source>
        <dbReference type="ARBA" id="ARBA00023136"/>
    </source>
</evidence>
<dbReference type="PANTHER" id="PTHR21419">
    <property type="match status" value="1"/>
</dbReference>
<evidence type="ECO:0008006" key="6">
    <source>
        <dbReference type="Google" id="ProtNLM"/>
    </source>
</evidence>
<evidence type="ECO:0000256" key="3">
    <source>
        <dbReference type="ARBA" id="ARBA00022989"/>
    </source>
</evidence>
<keyword evidence="2" id="KW-0812">Transmembrane</keyword>
<proteinExistence type="predicted"/>
<dbReference type="InterPro" id="IPR045232">
    <property type="entry name" value="FAM234"/>
</dbReference>
<name>A0A7G9Z817_9EURY</name>